<dbReference type="AlphaFoldDB" id="A0A1S9T1U3"/>
<comment type="caution">
    <text evidence="1">The sequence shown here is derived from an EMBL/GenBank/DDBJ whole genome shotgun (WGS) entry which is preliminary data.</text>
</comment>
<evidence type="ECO:0000313" key="2">
    <source>
        <dbReference type="Proteomes" id="UP000190696"/>
    </source>
</evidence>
<reference evidence="1 2" key="1">
    <citation type="submission" date="2017-01" db="EMBL/GenBank/DDBJ databases">
        <title>Bacillus cereus isolates.</title>
        <authorList>
            <person name="Beno S.M."/>
        </authorList>
    </citation>
    <scope>NUCLEOTIDE SEQUENCE [LARGE SCALE GENOMIC DNA]</scope>
    <source>
        <strain evidence="1 2">FSL W7-1108</strain>
    </source>
</reference>
<name>A0A1S9T1U3_BACMY</name>
<dbReference type="Proteomes" id="UP000190696">
    <property type="component" value="Unassembled WGS sequence"/>
</dbReference>
<protein>
    <submittedName>
        <fullName evidence="1">Uncharacterized protein</fullName>
    </submittedName>
</protein>
<dbReference type="EMBL" id="MUAI01000030">
    <property type="protein sequence ID" value="OOR03966.1"/>
    <property type="molecule type" value="Genomic_DNA"/>
</dbReference>
<proteinExistence type="predicted"/>
<dbReference type="InterPro" id="IPR020260">
    <property type="entry name" value="Uncharacterised_YueH"/>
</dbReference>
<dbReference type="RefSeq" id="WP_078176887.1">
    <property type="nucleotide sequence ID" value="NZ_MUAI01000030.1"/>
</dbReference>
<evidence type="ECO:0000313" key="1">
    <source>
        <dbReference type="EMBL" id="OOR03966.1"/>
    </source>
</evidence>
<accession>A0A1S9T1U3</accession>
<gene>
    <name evidence="1" type="ORF">BW900_24065</name>
</gene>
<sequence>MKCLEFEALKDYGSPNVYFCEHEMKYSCLIAIPSWNWSFLMDYTIEFKDEKPMLMKALEKYVSYRLVENVADVFYDYVFSEFN</sequence>
<organism evidence="1 2">
    <name type="scientific">Bacillus mycoides</name>
    <dbReference type="NCBI Taxonomy" id="1405"/>
    <lineage>
        <taxon>Bacteria</taxon>
        <taxon>Bacillati</taxon>
        <taxon>Bacillota</taxon>
        <taxon>Bacilli</taxon>
        <taxon>Bacillales</taxon>
        <taxon>Bacillaceae</taxon>
        <taxon>Bacillus</taxon>
        <taxon>Bacillus cereus group</taxon>
    </lineage>
</organism>
<dbReference type="Pfam" id="PF14166">
    <property type="entry name" value="YueH"/>
    <property type="match status" value="1"/>
</dbReference>